<evidence type="ECO:0000256" key="1">
    <source>
        <dbReference type="PIRSR" id="PIRSR039004-1"/>
    </source>
</evidence>
<feature type="binding site" evidence="1">
    <location>
        <position position="207"/>
    </location>
    <ligand>
        <name>Zn(2+)</name>
        <dbReference type="ChEBI" id="CHEBI:29105"/>
        <label>2</label>
    </ligand>
</feature>
<dbReference type="SUPFAM" id="SSF51338">
    <property type="entry name" value="Composite domain of metallo-dependent hydrolases"/>
    <property type="match status" value="1"/>
</dbReference>
<sequence length="384" mass="42384">MYDLIIKNAKQIDESVKDIAIHHGKIVAIASSITDQSERVLDLQNKHYVSAGWIDSHTHCFAHSPIYYDEPDLIGVKAGVTSVVDAGSVGALDIDEFYQLAQQANTHVYSFLNISKIGLIRQSELANMGDIDVSLFDAMLAKYSNFIIGIKVRMSRSVVGKNGILPLIKAKNMQKNSGLPLMIHVGNNPPELDEIADLLTKGDIITHCFNGKPNQIFDKQNKLRGSIKRAIERGVILDVGHGGESFSFSVAERAKCLDIYPNTISSDIYSKNRLQGPVFSLANVMTKFICLGYSRKRIIDSVTKNAAQILQLKNKGVLSVGYDADLTIFDIKQQAVSLLDSEGKVRQSDEQFVPLASIIADGRNHLIRIEITEEGSKNELRISN</sequence>
<feature type="modified residue" description="N6-carboxylysine" evidence="2">
    <location>
        <position position="151"/>
    </location>
</feature>
<evidence type="ECO:0000256" key="2">
    <source>
        <dbReference type="PIRSR" id="PIRSR039004-2"/>
    </source>
</evidence>
<dbReference type="NCBIfam" id="NF006689">
    <property type="entry name" value="PRK09237.1"/>
    <property type="match status" value="1"/>
</dbReference>
<dbReference type="PIRSF" id="PIRSF039004">
    <property type="entry name" value="ADE_EF_0837"/>
    <property type="match status" value="1"/>
</dbReference>
<dbReference type="Pfam" id="PF22647">
    <property type="entry name" value="EF_0837-like_N"/>
    <property type="match status" value="1"/>
</dbReference>
<dbReference type="SUPFAM" id="SSF51556">
    <property type="entry name" value="Metallo-dependent hydrolases"/>
    <property type="match status" value="1"/>
</dbReference>
<dbReference type="InterPro" id="IPR011059">
    <property type="entry name" value="Metal-dep_hydrolase_composite"/>
</dbReference>
<protein>
    <submittedName>
        <fullName evidence="4">Dihydroorotase</fullName>
    </submittedName>
</protein>
<proteinExistence type="predicted"/>
<dbReference type="Gene3D" id="2.30.40.10">
    <property type="entry name" value="Urease, subunit C, domain 1"/>
    <property type="match status" value="1"/>
</dbReference>
<gene>
    <name evidence="4" type="ORF">GA0061080_10625</name>
</gene>
<dbReference type="PANTHER" id="PTHR42717">
    <property type="entry name" value="DIHYDROOROTASE-RELATED"/>
    <property type="match status" value="1"/>
</dbReference>
<dbReference type="InterPro" id="IPR032466">
    <property type="entry name" value="Metal_Hydrolase"/>
</dbReference>
<feature type="binding site" description="via carbamate group" evidence="1">
    <location>
        <position position="151"/>
    </location>
    <ligand>
        <name>Zn(2+)</name>
        <dbReference type="ChEBI" id="CHEBI:29105"/>
        <label>2</label>
    </ligand>
</feature>
<feature type="binding site" description="via carbamate group" evidence="1">
    <location>
        <position position="151"/>
    </location>
    <ligand>
        <name>Zn(2+)</name>
        <dbReference type="ChEBI" id="CHEBI:29105"/>
        <label>1</label>
    </ligand>
</feature>
<evidence type="ECO:0000313" key="5">
    <source>
        <dbReference type="Proteomes" id="UP000199698"/>
    </source>
</evidence>
<dbReference type="RefSeq" id="WP_091125604.1">
    <property type="nucleotide sequence ID" value="NZ_FMBA01000062.1"/>
</dbReference>
<dbReference type="PANTHER" id="PTHR42717:SF1">
    <property type="entry name" value="IMIDAZOLONEPROPIONASE AND RELATED AMIDOHYDROLASES"/>
    <property type="match status" value="1"/>
</dbReference>
<dbReference type="AlphaFoldDB" id="A0A1C4D7W0"/>
<name>A0A1C4D7W0_9GAMM</name>
<dbReference type="InterPro" id="IPR020043">
    <property type="entry name" value="Deacetylase_Atu3266-like"/>
</dbReference>
<dbReference type="GO" id="GO:0016810">
    <property type="term" value="F:hydrolase activity, acting on carbon-nitrogen (but not peptide) bonds"/>
    <property type="evidence" value="ECO:0007669"/>
    <property type="project" value="InterPro"/>
</dbReference>
<feature type="site" description="Transition state stabilizer" evidence="3">
    <location>
        <position position="153"/>
    </location>
</feature>
<accession>A0A1C4D7W0</accession>
<evidence type="ECO:0000313" key="4">
    <source>
        <dbReference type="EMBL" id="SCC27432.1"/>
    </source>
</evidence>
<evidence type="ECO:0000256" key="3">
    <source>
        <dbReference type="PIRSR" id="PIRSR039004-3"/>
    </source>
</evidence>
<dbReference type="Proteomes" id="UP000199698">
    <property type="component" value="Unassembled WGS sequence"/>
</dbReference>
<feature type="binding site" evidence="1">
    <location>
        <position position="59"/>
    </location>
    <ligand>
        <name>Zn(2+)</name>
        <dbReference type="ChEBI" id="CHEBI:29105"/>
        <label>1</label>
    </ligand>
</feature>
<keyword evidence="1" id="KW-0862">Zinc</keyword>
<feature type="binding site" evidence="1">
    <location>
        <position position="267"/>
    </location>
    <ligand>
        <name>Zn(2+)</name>
        <dbReference type="ChEBI" id="CHEBI:29105"/>
        <label>1</label>
    </ligand>
</feature>
<dbReference type="NCBIfam" id="TIGR03583">
    <property type="entry name" value="EF_0837"/>
    <property type="match status" value="1"/>
</dbReference>
<dbReference type="GO" id="GO:0019213">
    <property type="term" value="F:deacetylase activity"/>
    <property type="evidence" value="ECO:0007669"/>
    <property type="project" value="InterPro"/>
</dbReference>
<dbReference type="STRING" id="1798183.GA0061080_10625"/>
<keyword evidence="1" id="KW-0479">Metal-binding</keyword>
<feature type="binding site" evidence="1">
    <location>
        <position position="184"/>
    </location>
    <ligand>
        <name>Zn(2+)</name>
        <dbReference type="ChEBI" id="CHEBI:29105"/>
        <label>2</label>
    </ligand>
</feature>
<organism evidence="4 5">
    <name type="scientific">Gilliamella intestini</name>
    <dbReference type="NCBI Taxonomy" id="1798183"/>
    <lineage>
        <taxon>Bacteria</taxon>
        <taxon>Pseudomonadati</taxon>
        <taxon>Pseudomonadota</taxon>
        <taxon>Gammaproteobacteria</taxon>
        <taxon>Orbales</taxon>
        <taxon>Orbaceae</taxon>
        <taxon>Gilliamella</taxon>
    </lineage>
</organism>
<dbReference type="EMBL" id="FMBA01000062">
    <property type="protein sequence ID" value="SCC27432.1"/>
    <property type="molecule type" value="Genomic_DNA"/>
</dbReference>
<keyword evidence="5" id="KW-1185">Reference proteome</keyword>
<dbReference type="GO" id="GO:0046872">
    <property type="term" value="F:metal ion binding"/>
    <property type="evidence" value="ECO:0007669"/>
    <property type="project" value="UniProtKB-KW"/>
</dbReference>
<feature type="binding site" evidence="1">
    <location>
        <position position="57"/>
    </location>
    <ligand>
        <name>Zn(2+)</name>
        <dbReference type="ChEBI" id="CHEBI:29105"/>
        <label>1</label>
    </ligand>
</feature>
<dbReference type="Gene3D" id="3.20.20.140">
    <property type="entry name" value="Metal-dependent hydrolases"/>
    <property type="match status" value="1"/>
</dbReference>
<dbReference type="InterPro" id="IPR047601">
    <property type="entry name" value="EF_0837-like"/>
</dbReference>
<dbReference type="OrthoDB" id="9807210at2"/>
<reference evidence="5" key="1">
    <citation type="submission" date="2016-08" db="EMBL/GenBank/DDBJ databases">
        <authorList>
            <person name="Varghese N."/>
            <person name="Submissions Spin"/>
        </authorList>
    </citation>
    <scope>NUCLEOTIDE SEQUENCE [LARGE SCALE GENOMIC DNA]</scope>
    <source>
        <strain evidence="5">R-53144</strain>
    </source>
</reference>